<dbReference type="PANTHER" id="PTHR35152">
    <property type="entry name" value="DOMAIN SIGNALLING PROTEIN, PUTATIVE (AFU_ORTHOLOGUE AFUA_5G11310)-RELATED"/>
    <property type="match status" value="1"/>
</dbReference>
<organism evidence="5">
    <name type="scientific">Isoptericola variabilis (strain 225)</name>
    <dbReference type="NCBI Taxonomy" id="743718"/>
    <lineage>
        <taxon>Bacteria</taxon>
        <taxon>Bacillati</taxon>
        <taxon>Actinomycetota</taxon>
        <taxon>Actinomycetes</taxon>
        <taxon>Micrococcales</taxon>
        <taxon>Promicromonosporaceae</taxon>
        <taxon>Isoptericola</taxon>
    </lineage>
</organism>
<keyword evidence="1" id="KW-0812">Transmembrane</keyword>
<feature type="transmembrane region" description="Helical" evidence="1">
    <location>
        <begin position="82"/>
        <end position="100"/>
    </location>
</feature>
<keyword evidence="5" id="KW-1185">Reference proteome</keyword>
<sequence length="280" mass="28067">MLETDQFAYGVIVPVLAFVVSCLGCGLGLAAAARGRAASSRLHRGAWLVVAAIAVGGVGVWSLHAAALLGFDVEGAEVRYDVPTAAASVGVAVLLVGAGLRVVSARGDRPAALALGGALAGLGVVGTHHVGVAAVRLEGEIHLHPAPVAASAVLAVAGAVLALRWNVLHRDWRTTTGAALALGLAVSGTHYTGMAAVSVSGAGGEVLTGTDPGVLVTPFLVLVVGTTIVLAFVVCLWPTEEEIRAQGVLAARRRYAALATSSASARPSSSRSSSRVTPSR</sequence>
<evidence type="ECO:0000259" key="3">
    <source>
        <dbReference type="PROSITE" id="PS50924"/>
    </source>
</evidence>
<feature type="region of interest" description="Disordered" evidence="2">
    <location>
        <begin position="259"/>
        <end position="280"/>
    </location>
</feature>
<evidence type="ECO:0000313" key="4">
    <source>
        <dbReference type="EMBL" id="AEG45288.1"/>
    </source>
</evidence>
<dbReference type="AlphaFoldDB" id="F6FTC4"/>
<feature type="domain" description="MHYT" evidence="3">
    <location>
        <begin position="9"/>
        <end position="200"/>
    </location>
</feature>
<keyword evidence="1" id="KW-1133">Transmembrane helix</keyword>
<feature type="transmembrane region" description="Helical" evidence="1">
    <location>
        <begin position="146"/>
        <end position="167"/>
    </location>
</feature>
<name>F6FTC4_ISOV2</name>
<dbReference type="KEGG" id="iva:Isova_2584"/>
<dbReference type="GO" id="GO:0016020">
    <property type="term" value="C:membrane"/>
    <property type="evidence" value="ECO:0007669"/>
    <property type="project" value="UniProtKB-UniRule"/>
</dbReference>
<dbReference type="eggNOG" id="COG3300">
    <property type="taxonomic scope" value="Bacteria"/>
</dbReference>
<accession>F6FTC4</accession>
<keyword evidence="1" id="KW-0472">Membrane</keyword>
<feature type="transmembrane region" description="Helical" evidence="1">
    <location>
        <begin position="215"/>
        <end position="237"/>
    </location>
</feature>
<dbReference type="HOGENOM" id="CLU_061170_0_0_11"/>
<reference evidence="4 5" key="1">
    <citation type="submission" date="2011-05" db="EMBL/GenBank/DDBJ databases">
        <title>Complete sequence of Isoptericola variabilis 225.</title>
        <authorList>
            <consortium name="US DOE Joint Genome Institute"/>
            <person name="Lucas S."/>
            <person name="Han J."/>
            <person name="Lapidus A."/>
            <person name="Cheng J.-F."/>
            <person name="Goodwin L."/>
            <person name="Pitluck S."/>
            <person name="Peters L."/>
            <person name="Mikhailova N."/>
            <person name="Zeytun A."/>
            <person name="Han C."/>
            <person name="Tapia R."/>
            <person name="Land M."/>
            <person name="Hauser L."/>
            <person name="Kyrpides N."/>
            <person name="Ivanova N."/>
            <person name="Pagani I."/>
            <person name="Siebers A."/>
            <person name="Allgaier M."/>
            <person name="Thelen M."/>
            <person name="Hugenholtz P."/>
            <person name="Gladden J."/>
            <person name="Woyke T."/>
        </authorList>
    </citation>
    <scope>NUCLEOTIDE SEQUENCE [LARGE SCALE GENOMIC DNA]</scope>
    <source>
        <strain evidence="5">225</strain>
    </source>
</reference>
<gene>
    <name evidence="4" type="ordered locus">Isova_2584</name>
</gene>
<feature type="transmembrane region" description="Helical" evidence="1">
    <location>
        <begin position="45"/>
        <end position="70"/>
    </location>
</feature>
<dbReference type="PANTHER" id="PTHR35152:SF1">
    <property type="entry name" value="DOMAIN SIGNALLING PROTEIN, PUTATIVE (AFU_ORTHOLOGUE AFUA_5G11310)-RELATED"/>
    <property type="match status" value="1"/>
</dbReference>
<dbReference type="RefSeq" id="WP_013839679.1">
    <property type="nucleotide sequence ID" value="NC_015588.1"/>
</dbReference>
<dbReference type="InterPro" id="IPR005330">
    <property type="entry name" value="MHYT_dom"/>
</dbReference>
<protein>
    <submittedName>
        <fullName evidence="4">Putative integral membrane sensor protein</fullName>
    </submittedName>
</protein>
<dbReference type="PROSITE" id="PS50924">
    <property type="entry name" value="MHYT"/>
    <property type="match status" value="1"/>
</dbReference>
<evidence type="ECO:0000256" key="1">
    <source>
        <dbReference type="PROSITE-ProRule" id="PRU00244"/>
    </source>
</evidence>
<feature type="transmembrane region" description="Helical" evidence="1">
    <location>
        <begin position="112"/>
        <end position="134"/>
    </location>
</feature>
<dbReference type="EMBL" id="CP002810">
    <property type="protein sequence ID" value="AEG45288.1"/>
    <property type="molecule type" value="Genomic_DNA"/>
</dbReference>
<dbReference type="Proteomes" id="UP000009236">
    <property type="component" value="Chromosome"/>
</dbReference>
<feature type="transmembrane region" description="Helical" evidence="1">
    <location>
        <begin position="179"/>
        <end position="203"/>
    </location>
</feature>
<dbReference type="STRING" id="743718.Isova_2584"/>
<dbReference type="Pfam" id="PF03707">
    <property type="entry name" value="MHYT"/>
    <property type="match status" value="3"/>
</dbReference>
<evidence type="ECO:0000313" key="5">
    <source>
        <dbReference type="Proteomes" id="UP000009236"/>
    </source>
</evidence>
<proteinExistence type="predicted"/>
<evidence type="ECO:0000256" key="2">
    <source>
        <dbReference type="SAM" id="MobiDB-lite"/>
    </source>
</evidence>
<feature type="transmembrane region" description="Helical" evidence="1">
    <location>
        <begin position="6"/>
        <end position="33"/>
    </location>
</feature>